<gene>
    <name evidence="4" type="ORF">CI238_13108</name>
</gene>
<name>A0A167D2K9_COLIC</name>
<dbReference type="SUPFAM" id="SSF52540">
    <property type="entry name" value="P-loop containing nucleoside triphosphate hydrolases"/>
    <property type="match status" value="1"/>
</dbReference>
<dbReference type="Pfam" id="PF24883">
    <property type="entry name" value="NPHP3_N"/>
    <property type="match status" value="1"/>
</dbReference>
<dbReference type="InterPro" id="IPR056884">
    <property type="entry name" value="NPHP3-like_N"/>
</dbReference>
<dbReference type="Pfam" id="PF01048">
    <property type="entry name" value="PNP_UDP_1"/>
    <property type="match status" value="1"/>
</dbReference>
<comment type="caution">
    <text evidence="4">The sequence shown here is derived from an EMBL/GenBank/DDBJ whole genome shotgun (WGS) entry which is preliminary data.</text>
</comment>
<sequence length="957" mass="106721">METGLRTYERYTVAVVCAIEFEMSAVRYMLDREHPSLPTKEGDSNIYVLGELSGHDVVLACLPGSQGKGAAATVATNMARTFPCIKWRFFVGIGGGVPSNRHDIRLGDVVVGMPEGRYGGVVQYDLGKETDDGFVLKGFLTPPPSLLRAAAVKMRSDHLASETKIEDFLSAMLRKGRGLATYRRPSSNLDVLFESGYTHEPTNATCEQCDKQKRVQRMRREFEGPEIHYGLIASGDRVVRSTAKRDEILRTVGDVLCFEMEAAGLMTEFSCIVIRGISDYADSHKNDDWQRYAAATAAACTKELLTYVDPMVAPAVSAVSASSTDAAPNRGNEPVTSHSFYGSGFQHSGSGNVSIRDMHFKPGKRQATPDAVPRNDSGGAFHRAIEPSSRSELHGTGIQHAGSGSFSARDIYFGPTSDSDREFLKDLHVTDPRDDKARIERTKGGLLRDSYRWILDHDDFRRWRDDEQSRLLWIKGDPGKGKTMLLCGIVNELEKMSADTHILSYFFCQGTEVRLNNATAVLRGLIYQLLDQEPSLIGRVRKKYDHAGKKLFEDANSWDALSKMLINILEEPSLQNTYLVIDALDECETNLDQLLHLIIHLSSSSRTKMIVSSRNWLNIEEVLDDATQKVRLSLELNQDSISAAVGKYIEYKVNQLVRSKKYDSVTRDAVQQHLTSNANDTFLWVALVCQELADPKVRRWHTRARLHTFPPGLDSLYARMMDHVFRSNDADLCRQVLSLVSVVYRPLSLTELASLAESIEDFADDAESLEEIIATCGSLLTVREEVVYFVHQSAKDFLLKNESKRIYPCGVTQENRNIALRSLKVMSGILRRDIYNLCAPGFPINQVGPRDPDPLASARYSCVYWVSHLADGNPAGQEPGGRGLQDDGPAHVFLKQHYLHWLEALSLLRSVSAGILQMSTLAHLVQVSTEIPELTKLAQDGLRFIRTHRASIESNPL</sequence>
<feature type="region of interest" description="Disordered" evidence="2">
    <location>
        <begin position="363"/>
        <end position="382"/>
    </location>
</feature>
<keyword evidence="1" id="KW-0677">Repeat</keyword>
<dbReference type="Gene3D" id="3.40.50.1580">
    <property type="entry name" value="Nucleoside phosphorylase domain"/>
    <property type="match status" value="1"/>
</dbReference>
<dbReference type="AlphaFoldDB" id="A0A167D2K9"/>
<dbReference type="Pfam" id="PF22939">
    <property type="entry name" value="WHD_GPIID"/>
    <property type="match status" value="1"/>
</dbReference>
<reference evidence="4 5" key="1">
    <citation type="submission" date="2015-06" db="EMBL/GenBank/DDBJ databases">
        <title>Survival trade-offs in plant roots during colonization by closely related pathogenic and mutualistic fungi.</title>
        <authorList>
            <person name="Hacquard S."/>
            <person name="Kracher B."/>
            <person name="Hiruma K."/>
            <person name="Weinman A."/>
            <person name="Muench P."/>
            <person name="Garrido Oter R."/>
            <person name="Ver Loren van Themaat E."/>
            <person name="Dallerey J.-F."/>
            <person name="Damm U."/>
            <person name="Henrissat B."/>
            <person name="Lespinet O."/>
            <person name="Thon M."/>
            <person name="Kemen E."/>
            <person name="McHardy A.C."/>
            <person name="Schulze-Lefert P."/>
            <person name="O'Connell R.J."/>
        </authorList>
    </citation>
    <scope>NUCLEOTIDE SEQUENCE [LARGE SCALE GENOMIC DNA]</scope>
    <source>
        <strain evidence="4 5">MAFF 238704</strain>
    </source>
</reference>
<dbReference type="SUPFAM" id="SSF53167">
    <property type="entry name" value="Purine and uridine phosphorylases"/>
    <property type="match status" value="1"/>
</dbReference>
<evidence type="ECO:0000256" key="1">
    <source>
        <dbReference type="ARBA" id="ARBA00022737"/>
    </source>
</evidence>
<dbReference type="Proteomes" id="UP000076584">
    <property type="component" value="Unassembled WGS sequence"/>
</dbReference>
<dbReference type="InterPro" id="IPR035994">
    <property type="entry name" value="Nucleoside_phosphorylase_sf"/>
</dbReference>
<dbReference type="EMBL" id="LFIW01001156">
    <property type="protein sequence ID" value="KZL83343.1"/>
    <property type="molecule type" value="Genomic_DNA"/>
</dbReference>
<evidence type="ECO:0000256" key="2">
    <source>
        <dbReference type="SAM" id="MobiDB-lite"/>
    </source>
</evidence>
<dbReference type="InterPro" id="IPR054471">
    <property type="entry name" value="GPIID_WHD"/>
</dbReference>
<dbReference type="PANTHER" id="PTHR46082:SF11">
    <property type="entry name" value="AAA+ ATPASE DOMAIN-CONTAINING PROTEIN-RELATED"/>
    <property type="match status" value="1"/>
</dbReference>
<dbReference type="InterPro" id="IPR000845">
    <property type="entry name" value="Nucleoside_phosphorylase_d"/>
</dbReference>
<proteinExistence type="predicted"/>
<evidence type="ECO:0000313" key="4">
    <source>
        <dbReference type="EMBL" id="KZL83343.1"/>
    </source>
</evidence>
<dbReference type="InterPro" id="IPR053137">
    <property type="entry name" value="NLR-like"/>
</dbReference>
<dbReference type="PROSITE" id="PS50837">
    <property type="entry name" value="NACHT"/>
    <property type="match status" value="1"/>
</dbReference>
<evidence type="ECO:0000259" key="3">
    <source>
        <dbReference type="PROSITE" id="PS50837"/>
    </source>
</evidence>
<accession>A0A167D2K9</accession>
<feature type="domain" description="NACHT" evidence="3">
    <location>
        <begin position="470"/>
        <end position="694"/>
    </location>
</feature>
<dbReference type="GO" id="GO:0003824">
    <property type="term" value="F:catalytic activity"/>
    <property type="evidence" value="ECO:0007669"/>
    <property type="project" value="InterPro"/>
</dbReference>
<dbReference type="GO" id="GO:0009116">
    <property type="term" value="P:nucleoside metabolic process"/>
    <property type="evidence" value="ECO:0007669"/>
    <property type="project" value="InterPro"/>
</dbReference>
<dbReference type="STRING" id="1573173.A0A167D2K9"/>
<dbReference type="FunFam" id="3.40.50.300:FF:001638">
    <property type="entry name" value="NACHT and WD40 domain protein"/>
    <property type="match status" value="1"/>
</dbReference>
<organism evidence="4 5">
    <name type="scientific">Colletotrichum incanum</name>
    <name type="common">Soybean anthracnose fungus</name>
    <dbReference type="NCBI Taxonomy" id="1573173"/>
    <lineage>
        <taxon>Eukaryota</taxon>
        <taxon>Fungi</taxon>
        <taxon>Dikarya</taxon>
        <taxon>Ascomycota</taxon>
        <taxon>Pezizomycotina</taxon>
        <taxon>Sordariomycetes</taxon>
        <taxon>Hypocreomycetidae</taxon>
        <taxon>Glomerellales</taxon>
        <taxon>Glomerellaceae</taxon>
        <taxon>Colletotrichum</taxon>
        <taxon>Colletotrichum spaethianum species complex</taxon>
    </lineage>
</organism>
<dbReference type="InterPro" id="IPR007111">
    <property type="entry name" value="NACHT_NTPase"/>
</dbReference>
<dbReference type="InterPro" id="IPR027417">
    <property type="entry name" value="P-loop_NTPase"/>
</dbReference>
<dbReference type="PANTHER" id="PTHR46082">
    <property type="entry name" value="ATP/GTP-BINDING PROTEIN-RELATED"/>
    <property type="match status" value="1"/>
</dbReference>
<protein>
    <submittedName>
        <fullName evidence="4">Vegetative incompatibility protein het-e-1</fullName>
    </submittedName>
</protein>
<dbReference type="Gene3D" id="3.40.50.300">
    <property type="entry name" value="P-loop containing nucleotide triphosphate hydrolases"/>
    <property type="match status" value="1"/>
</dbReference>
<keyword evidence="5" id="KW-1185">Reference proteome</keyword>
<evidence type="ECO:0000313" key="5">
    <source>
        <dbReference type="Proteomes" id="UP000076584"/>
    </source>
</evidence>